<dbReference type="InterPro" id="IPR003680">
    <property type="entry name" value="Flavodoxin_fold"/>
</dbReference>
<dbReference type="PANTHER" id="PTHR43741">
    <property type="entry name" value="FMN-DEPENDENT NADH-AZOREDUCTASE 1"/>
    <property type="match status" value="1"/>
</dbReference>
<comment type="caution">
    <text evidence="8">The sequence shown here is derived from an EMBL/GenBank/DDBJ whole genome shotgun (WGS) entry which is preliminary data.</text>
</comment>
<gene>
    <name evidence="6" type="primary">azoR</name>
    <name evidence="8" type="ORF">HNQ01_002359</name>
</gene>
<evidence type="ECO:0000313" key="9">
    <source>
        <dbReference type="Proteomes" id="UP001516061"/>
    </source>
</evidence>
<evidence type="ECO:0000256" key="5">
    <source>
        <dbReference type="ARBA" id="ARBA00048542"/>
    </source>
</evidence>
<dbReference type="InterPro" id="IPR023048">
    <property type="entry name" value="NADH:quinone_OxRdtase_FMN_depd"/>
</dbReference>
<comment type="catalytic activity">
    <reaction evidence="5">
        <text>N,N-dimethyl-1,4-phenylenediamine + anthranilate + 2 NAD(+) = 2-(4-dimethylaminophenyl)diazenylbenzoate + 2 NADH + 2 H(+)</text>
        <dbReference type="Rhea" id="RHEA:55872"/>
        <dbReference type="ChEBI" id="CHEBI:15378"/>
        <dbReference type="ChEBI" id="CHEBI:15783"/>
        <dbReference type="ChEBI" id="CHEBI:16567"/>
        <dbReference type="ChEBI" id="CHEBI:57540"/>
        <dbReference type="ChEBI" id="CHEBI:57945"/>
        <dbReference type="ChEBI" id="CHEBI:71579"/>
        <dbReference type="EC" id="1.7.1.17"/>
    </reaction>
    <physiologicalReaction direction="right-to-left" evidence="5">
        <dbReference type="Rhea" id="RHEA:55874"/>
    </physiologicalReaction>
</comment>
<evidence type="ECO:0000259" key="7">
    <source>
        <dbReference type="Pfam" id="PF02525"/>
    </source>
</evidence>
<dbReference type="Proteomes" id="UP001516061">
    <property type="component" value="Unassembled WGS sequence"/>
</dbReference>
<accession>A0ABX2G4H2</accession>
<proteinExistence type="inferred from homology"/>
<dbReference type="InterPro" id="IPR029039">
    <property type="entry name" value="Flavoprotein-like_sf"/>
</dbReference>
<evidence type="ECO:0000256" key="6">
    <source>
        <dbReference type="HAMAP-Rule" id="MF_01216"/>
    </source>
</evidence>
<feature type="binding site" evidence="6">
    <location>
        <position position="10"/>
    </location>
    <ligand>
        <name>FMN</name>
        <dbReference type="ChEBI" id="CHEBI:58210"/>
    </ligand>
</feature>
<comment type="function">
    <text evidence="6">Quinone reductase that provides resistance to thiol-specific stress caused by electrophilic quinones.</text>
</comment>
<feature type="domain" description="Flavodoxin-like fold" evidence="7">
    <location>
        <begin position="2"/>
        <end position="202"/>
    </location>
</feature>
<evidence type="ECO:0000256" key="4">
    <source>
        <dbReference type="ARBA" id="ARBA00023027"/>
    </source>
</evidence>
<keyword evidence="1 6" id="KW-0285">Flavoprotein</keyword>
<comment type="similarity">
    <text evidence="6">Belongs to the azoreductase type 1 family.</text>
</comment>
<organism evidence="8 9">
    <name type="scientific">Sphaerotilus uruguayifluvii</name>
    <dbReference type="NCBI Taxonomy" id="2735897"/>
    <lineage>
        <taxon>Bacteria</taxon>
        <taxon>Pseudomonadati</taxon>
        <taxon>Pseudomonadota</taxon>
        <taxon>Betaproteobacteria</taxon>
        <taxon>Burkholderiales</taxon>
        <taxon>Sphaerotilaceae</taxon>
        <taxon>Sphaerotilus</taxon>
    </lineage>
</organism>
<dbReference type="EMBL" id="JABSNM010000009">
    <property type="protein sequence ID" value="NRT56616.1"/>
    <property type="molecule type" value="Genomic_DNA"/>
</dbReference>
<dbReference type="HAMAP" id="MF_01216">
    <property type="entry name" value="Azoreductase_type1"/>
    <property type="match status" value="1"/>
</dbReference>
<keyword evidence="9" id="KW-1185">Reference proteome</keyword>
<comment type="catalytic activity">
    <reaction evidence="6">
        <text>2 a quinone + NADH + H(+) = 2 a 1,4-benzosemiquinone + NAD(+)</text>
        <dbReference type="Rhea" id="RHEA:65952"/>
        <dbReference type="ChEBI" id="CHEBI:15378"/>
        <dbReference type="ChEBI" id="CHEBI:57540"/>
        <dbReference type="ChEBI" id="CHEBI:57945"/>
        <dbReference type="ChEBI" id="CHEBI:132124"/>
        <dbReference type="ChEBI" id="CHEBI:134225"/>
    </reaction>
</comment>
<dbReference type="Pfam" id="PF02525">
    <property type="entry name" value="Flavodoxin_2"/>
    <property type="match status" value="1"/>
</dbReference>
<protein>
    <recommendedName>
        <fullName evidence="6">FMN dependent NADH:quinone oxidoreductase</fullName>
        <ecNumber evidence="6">1.6.5.-</ecNumber>
    </recommendedName>
    <alternativeName>
        <fullName evidence="6">Azo-dye reductase</fullName>
    </alternativeName>
    <alternativeName>
        <fullName evidence="6">FMN-dependent NADH-azo compound oxidoreductase</fullName>
    </alternativeName>
    <alternativeName>
        <fullName evidence="6">FMN-dependent NADH-azoreductase</fullName>
        <ecNumber evidence="6">1.7.1.17</ecNumber>
    </alternativeName>
</protein>
<evidence type="ECO:0000256" key="1">
    <source>
        <dbReference type="ARBA" id="ARBA00022630"/>
    </source>
</evidence>
<evidence type="ECO:0000313" key="8">
    <source>
        <dbReference type="EMBL" id="NRT56616.1"/>
    </source>
</evidence>
<dbReference type="EC" id="1.7.1.17" evidence="6"/>
<keyword evidence="3 6" id="KW-0560">Oxidoreductase</keyword>
<dbReference type="Gene3D" id="3.40.50.360">
    <property type="match status" value="1"/>
</dbReference>
<dbReference type="InterPro" id="IPR050104">
    <property type="entry name" value="FMN-dep_NADH:Q_OxRdtase_AzoR1"/>
</dbReference>
<dbReference type="SUPFAM" id="SSF52218">
    <property type="entry name" value="Flavoproteins"/>
    <property type="match status" value="1"/>
</dbReference>
<evidence type="ECO:0000256" key="3">
    <source>
        <dbReference type="ARBA" id="ARBA00023002"/>
    </source>
</evidence>
<name>A0ABX2G4H2_9BURK</name>
<keyword evidence="2 6" id="KW-0288">FMN</keyword>
<dbReference type="EC" id="1.6.5.-" evidence="6"/>
<keyword evidence="4 6" id="KW-0520">NAD</keyword>
<comment type="function">
    <text evidence="6">Also exhibits azoreductase activity. Catalyzes the reductive cleavage of the azo bond in aromatic azo compounds to the corresponding amines.</text>
</comment>
<dbReference type="GO" id="GO:0016491">
    <property type="term" value="F:oxidoreductase activity"/>
    <property type="evidence" value="ECO:0007669"/>
    <property type="project" value="UniProtKB-KW"/>
</dbReference>
<sequence length="213" mass="23581">MKTLLYVQGSPRGERSKTAQVAQAFLDSYQRTHPQARIDVLELWQAPLPEFDGDRAAAKMSFFGDAAMNDRQRTAWDEIVEIAARFKAADDYLFTVPMWNAGIPYRLKLYIDLLTQPGLLFGFDPDKGYSGLLGGKRSTAIYASGVYAPGLPREFGADFHSSYFDDWLRFIGIEDRVSVRLQPNLRTPDPAGVMAAARAAAAQAGQRRCHGGG</sequence>
<evidence type="ECO:0000256" key="2">
    <source>
        <dbReference type="ARBA" id="ARBA00022643"/>
    </source>
</evidence>
<comment type="subunit">
    <text evidence="6">Homodimer.</text>
</comment>
<comment type="caution">
    <text evidence="6">Lacks conserved residue(s) required for the propagation of feature annotation.</text>
</comment>
<dbReference type="RefSeq" id="WP_173805627.1">
    <property type="nucleotide sequence ID" value="NZ_JABSNM010000009.1"/>
</dbReference>
<reference evidence="8 9" key="1">
    <citation type="submission" date="2020-05" db="EMBL/GenBank/DDBJ databases">
        <title>Genomic Encyclopedia of Type Strains, Phase IV (KMG-V): Genome sequencing to study the core and pangenomes of soil and plant-associated prokaryotes.</title>
        <authorList>
            <person name="Whitman W."/>
        </authorList>
    </citation>
    <scope>NUCLEOTIDE SEQUENCE [LARGE SCALE GENOMIC DNA]</scope>
    <source>
        <strain evidence="8 9">C29</strain>
    </source>
</reference>
<comment type="cofactor">
    <cofactor evidence="6">
        <name>FMN</name>
        <dbReference type="ChEBI" id="CHEBI:58210"/>
    </cofactor>
    <text evidence="6">Binds 1 FMN per subunit.</text>
</comment>
<dbReference type="PANTHER" id="PTHR43741:SF4">
    <property type="entry name" value="FMN-DEPENDENT NADH:QUINONE OXIDOREDUCTASE"/>
    <property type="match status" value="1"/>
</dbReference>